<sequence>MRDIIAHRIAGFLLALEGLGLLILVAWQIAALIGGDTGILATALALLVLTLVGAAIVLVFAGATWRRVSWGRSGGIVTQLLILAVALGAATGAYAQPISALLLALPAVVVLATLIWATRTSAPRGEAGDDAESPV</sequence>
<evidence type="ECO:0000313" key="3">
    <source>
        <dbReference type="Proteomes" id="UP001324533"/>
    </source>
</evidence>
<keyword evidence="1" id="KW-0812">Transmembrane</keyword>
<keyword evidence="1" id="KW-1133">Transmembrane helix</keyword>
<proteinExistence type="predicted"/>
<keyword evidence="2" id="KW-0808">Transferase</keyword>
<keyword evidence="3" id="KW-1185">Reference proteome</keyword>
<dbReference type="EMBL" id="CP139779">
    <property type="protein sequence ID" value="WQB69438.1"/>
    <property type="molecule type" value="Genomic_DNA"/>
</dbReference>
<keyword evidence="1" id="KW-0472">Membrane</keyword>
<keyword evidence="2" id="KW-0418">Kinase</keyword>
<dbReference type="RefSeq" id="WP_322409561.1">
    <property type="nucleotide sequence ID" value="NZ_CP139779.1"/>
</dbReference>
<accession>A0ABZ0V9A6</accession>
<reference evidence="2 3" key="1">
    <citation type="submission" date="2023-06" db="EMBL/GenBank/DDBJ databases">
        <title>Rock-solubilizing bacteria, Microbacterium invictum, promotes re-establishment of vegetation in rocky wasteland by accelerating rock bio-weathering and reshaping soil bacterial community.</title>
        <authorList>
            <person name="Liu C."/>
        </authorList>
    </citation>
    <scope>NUCLEOTIDE SEQUENCE [LARGE SCALE GENOMIC DNA]</scope>
    <source>
        <strain evidence="2 3">X-18</strain>
    </source>
</reference>
<name>A0ABZ0V9A6_9MICO</name>
<evidence type="ECO:0000313" key="2">
    <source>
        <dbReference type="EMBL" id="WQB69438.1"/>
    </source>
</evidence>
<gene>
    <name evidence="2" type="ORF">T9R20_12090</name>
</gene>
<protein>
    <submittedName>
        <fullName evidence="2">Histidine kinase</fullName>
    </submittedName>
</protein>
<organism evidence="2 3">
    <name type="scientific">Microbacterium invictum</name>
    <dbReference type="NCBI Taxonomy" id="515415"/>
    <lineage>
        <taxon>Bacteria</taxon>
        <taxon>Bacillati</taxon>
        <taxon>Actinomycetota</taxon>
        <taxon>Actinomycetes</taxon>
        <taxon>Micrococcales</taxon>
        <taxon>Microbacteriaceae</taxon>
        <taxon>Microbacterium</taxon>
    </lineage>
</organism>
<feature type="transmembrane region" description="Helical" evidence="1">
    <location>
        <begin position="100"/>
        <end position="117"/>
    </location>
</feature>
<feature type="transmembrane region" description="Helical" evidence="1">
    <location>
        <begin position="75"/>
        <end position="94"/>
    </location>
</feature>
<dbReference type="Proteomes" id="UP001324533">
    <property type="component" value="Chromosome"/>
</dbReference>
<evidence type="ECO:0000256" key="1">
    <source>
        <dbReference type="SAM" id="Phobius"/>
    </source>
</evidence>
<dbReference type="GO" id="GO:0016301">
    <property type="term" value="F:kinase activity"/>
    <property type="evidence" value="ECO:0007669"/>
    <property type="project" value="UniProtKB-KW"/>
</dbReference>
<feature type="transmembrane region" description="Helical" evidence="1">
    <location>
        <begin position="12"/>
        <end position="33"/>
    </location>
</feature>
<feature type="transmembrane region" description="Helical" evidence="1">
    <location>
        <begin position="39"/>
        <end position="63"/>
    </location>
</feature>